<dbReference type="EMBL" id="JADCNM010000011">
    <property type="protein sequence ID" value="KAG0463046.1"/>
    <property type="molecule type" value="Genomic_DNA"/>
</dbReference>
<comment type="caution">
    <text evidence="2">The sequence shown here is derived from an EMBL/GenBank/DDBJ whole genome shotgun (WGS) entry which is preliminary data.</text>
</comment>
<gene>
    <name evidence="2" type="ORF">HPP92_021522</name>
    <name evidence="1" type="ORF">HPP92_021887</name>
</gene>
<proteinExistence type="predicted"/>
<protein>
    <submittedName>
        <fullName evidence="2">Uncharacterized protein</fullName>
    </submittedName>
</protein>
<accession>A0A835UKT7</accession>
<sequence>MARSFSAMLHANGKFSTWAAAEHLGKNSFSSDVFVDANSIATGLRAREESTELFF</sequence>
<name>A0A835UKT7_VANPL</name>
<reference evidence="3 4" key="1">
    <citation type="journal article" date="2020" name="Nat. Food">
        <title>A phased Vanilla planifolia genome enables genetic improvement of flavour and production.</title>
        <authorList>
            <person name="Hasing T."/>
            <person name="Tang H."/>
            <person name="Brym M."/>
            <person name="Khazi F."/>
            <person name="Huang T."/>
            <person name="Chambers A.H."/>
        </authorList>
    </citation>
    <scope>NUCLEOTIDE SEQUENCE [LARGE SCALE GENOMIC DNA]</scope>
    <source>
        <tissue evidence="2">Leaf</tissue>
    </source>
</reference>
<organism evidence="2 4">
    <name type="scientific">Vanilla planifolia</name>
    <name type="common">Vanilla</name>
    <dbReference type="NCBI Taxonomy" id="51239"/>
    <lineage>
        <taxon>Eukaryota</taxon>
        <taxon>Viridiplantae</taxon>
        <taxon>Streptophyta</taxon>
        <taxon>Embryophyta</taxon>
        <taxon>Tracheophyta</taxon>
        <taxon>Spermatophyta</taxon>
        <taxon>Magnoliopsida</taxon>
        <taxon>Liliopsida</taxon>
        <taxon>Asparagales</taxon>
        <taxon>Orchidaceae</taxon>
        <taxon>Vanilloideae</taxon>
        <taxon>Vanilleae</taxon>
        <taxon>Vanilla</taxon>
    </lineage>
</organism>
<evidence type="ECO:0000313" key="3">
    <source>
        <dbReference type="Proteomes" id="UP000636800"/>
    </source>
</evidence>
<keyword evidence="3" id="KW-1185">Reference proteome</keyword>
<dbReference type="EMBL" id="JADCNL010000011">
    <property type="protein sequence ID" value="KAG0461590.1"/>
    <property type="molecule type" value="Genomic_DNA"/>
</dbReference>
<dbReference type="AlphaFoldDB" id="A0A835UKT7"/>
<evidence type="ECO:0000313" key="4">
    <source>
        <dbReference type="Proteomes" id="UP000639772"/>
    </source>
</evidence>
<dbReference type="Proteomes" id="UP000636800">
    <property type="component" value="Chromosome 11"/>
</dbReference>
<evidence type="ECO:0000313" key="2">
    <source>
        <dbReference type="EMBL" id="KAG0463046.1"/>
    </source>
</evidence>
<evidence type="ECO:0000313" key="1">
    <source>
        <dbReference type="EMBL" id="KAG0461590.1"/>
    </source>
</evidence>
<dbReference type="Proteomes" id="UP000639772">
    <property type="component" value="Chromosome 11"/>
</dbReference>